<gene>
    <name evidence="1" type="ORF">BW425_04290</name>
</gene>
<dbReference type="EMBL" id="MWPX01000002">
    <property type="protein sequence ID" value="OUM50301.1"/>
    <property type="molecule type" value="Genomic_DNA"/>
</dbReference>
<dbReference type="Proteomes" id="UP000195321">
    <property type="component" value="Unassembled WGS sequence"/>
</dbReference>
<dbReference type="Pfam" id="PF15573">
    <property type="entry name" value="Imm47"/>
    <property type="match status" value="1"/>
</dbReference>
<dbReference type="AlphaFoldDB" id="A0A1Y3MN56"/>
<name>A0A1Y3MN56_9BACI</name>
<reference evidence="1 2" key="1">
    <citation type="submission" date="2017-02" db="EMBL/GenBank/DDBJ databases">
        <title>Bacillus pseudomycoides isolate FSL K6-0042.</title>
        <authorList>
            <person name="Kovac J."/>
        </authorList>
    </citation>
    <scope>NUCLEOTIDE SEQUENCE [LARGE SCALE GENOMIC DNA]</scope>
    <source>
        <strain evidence="1 2">FSL K6-0042</strain>
    </source>
</reference>
<comment type="caution">
    <text evidence="1">The sequence shown here is derived from an EMBL/GenBank/DDBJ whole genome shotgun (WGS) entry which is preliminary data.</text>
</comment>
<dbReference type="RefSeq" id="WP_077293957.1">
    <property type="nucleotide sequence ID" value="NZ_CP189809.1"/>
</dbReference>
<dbReference type="InterPro" id="IPR029076">
    <property type="entry name" value="Imm47"/>
</dbReference>
<organism evidence="1 2">
    <name type="scientific">Bacillus pseudomycoides</name>
    <dbReference type="NCBI Taxonomy" id="64104"/>
    <lineage>
        <taxon>Bacteria</taxon>
        <taxon>Bacillati</taxon>
        <taxon>Bacillota</taxon>
        <taxon>Bacilli</taxon>
        <taxon>Bacillales</taxon>
        <taxon>Bacillaceae</taxon>
        <taxon>Bacillus</taxon>
        <taxon>Bacillus cereus group</taxon>
    </lineage>
</organism>
<protein>
    <recommendedName>
        <fullName evidence="3">Group-specific protein</fullName>
    </recommendedName>
</protein>
<sequence length="262" mass="30344">MNLENMVRDIWYGDIPNDRIENLKSKLKDVTTEKESFLLINKLLKLGDFSVKGLLIQLMNSTQDEVILNLCTRLFCSIATHDDLLDTNNLKFLSNASEDGVHTFVASAGETLSYNVVPYLLTLLEEWEDTFIEKSIRNTLALMLGINDDYYERSIEELGEIYFELVKNSDDTKYYYHNDLAFPGDLVKKLIPRVMISLRDKKTFDMVTIPSILSIWSGVKCPVQYGAIITDEKYRGLMLYIDSLTKKEWKIGEKYFYEHLVV</sequence>
<proteinExistence type="predicted"/>
<accession>A0A1Y3MN56</accession>
<evidence type="ECO:0000313" key="1">
    <source>
        <dbReference type="EMBL" id="OUM50301.1"/>
    </source>
</evidence>
<evidence type="ECO:0000313" key="2">
    <source>
        <dbReference type="Proteomes" id="UP000195321"/>
    </source>
</evidence>
<evidence type="ECO:0008006" key="3">
    <source>
        <dbReference type="Google" id="ProtNLM"/>
    </source>
</evidence>